<dbReference type="SUPFAM" id="SSF82171">
    <property type="entry name" value="DPP6 N-terminal domain-like"/>
    <property type="match status" value="1"/>
</dbReference>
<sequence length="378" mass="42445">MRKQAVLHAFLFGVFCLLLTGCLGAPRVETIIMDDTPQMGSDEGSSKFAVQTIYTVLDGIKETLVPVGWINDNSLLGISMEESEGYLARVNEPFIVQQKLSGLSPLIGESGYSSVSLSPDGHYVSYVETSNKEWELKLHSLVEGQDTKLAVSQSKYAVRTQMTWSANSRFFGYVDIDETQYPVLFVYDRVEKERKQFTIPSLQADEMISFVSISDNGEEALIIKQGAQNQPVLEWGKLSGDAFVAHYQHTLSHELQVEWIHQDQIAFVGEDGTLYAYDQRNQLRSVLLHDVSRFRFSGDRKYIAYTQGDVVFAASLYGNTLLRQEQVYKGIDIYNMAWSLNNSKLLLHGLKMVGLPHSQTGNIRSTPAVTQSLVIAFR</sequence>
<dbReference type="EMBL" id="VNJJ01000001">
    <property type="protein sequence ID" value="TVY04284.1"/>
    <property type="molecule type" value="Genomic_DNA"/>
</dbReference>
<dbReference type="PROSITE" id="PS51257">
    <property type="entry name" value="PROKAR_LIPOPROTEIN"/>
    <property type="match status" value="1"/>
</dbReference>
<evidence type="ECO:0000313" key="1">
    <source>
        <dbReference type="EMBL" id="TVY04284.1"/>
    </source>
</evidence>
<accession>A0A559JWM1</accession>
<dbReference type="Proteomes" id="UP000316330">
    <property type="component" value="Unassembled WGS sequence"/>
</dbReference>
<dbReference type="Gene3D" id="2.140.10.30">
    <property type="entry name" value="Dipeptidylpeptidase IV, N-terminal domain"/>
    <property type="match status" value="1"/>
</dbReference>
<evidence type="ECO:0008006" key="3">
    <source>
        <dbReference type="Google" id="ProtNLM"/>
    </source>
</evidence>
<evidence type="ECO:0000313" key="2">
    <source>
        <dbReference type="Proteomes" id="UP000316330"/>
    </source>
</evidence>
<dbReference type="RefSeq" id="WP_144697647.1">
    <property type="nucleotide sequence ID" value="NZ_VNJJ01000001.1"/>
</dbReference>
<dbReference type="AlphaFoldDB" id="A0A559JWM1"/>
<proteinExistence type="predicted"/>
<comment type="caution">
    <text evidence="1">The sequence shown here is derived from an EMBL/GenBank/DDBJ whole genome shotgun (WGS) entry which is preliminary data.</text>
</comment>
<dbReference type="OrthoDB" id="2663372at2"/>
<gene>
    <name evidence="1" type="ORF">FPZ45_01430</name>
</gene>
<organism evidence="1 2">
    <name type="scientific">Cohnella terricola</name>
    <dbReference type="NCBI Taxonomy" id="1289167"/>
    <lineage>
        <taxon>Bacteria</taxon>
        <taxon>Bacillati</taxon>
        <taxon>Bacillota</taxon>
        <taxon>Bacilli</taxon>
        <taxon>Bacillales</taxon>
        <taxon>Paenibacillaceae</taxon>
        <taxon>Cohnella</taxon>
    </lineage>
</organism>
<reference evidence="1 2" key="1">
    <citation type="submission" date="2019-07" db="EMBL/GenBank/DDBJ databases">
        <authorList>
            <person name="Kim J."/>
        </authorList>
    </citation>
    <scope>NUCLEOTIDE SEQUENCE [LARGE SCALE GENOMIC DNA]</scope>
    <source>
        <strain evidence="1 2">G13</strain>
    </source>
</reference>
<name>A0A559JWM1_9BACL</name>
<protein>
    <recommendedName>
        <fullName evidence="3">WD40 repeat domain-containing protein</fullName>
    </recommendedName>
</protein>
<keyword evidence="2" id="KW-1185">Reference proteome</keyword>